<keyword evidence="1" id="KW-0812">Transmembrane</keyword>
<accession>A0ABT5SVB0</accession>
<dbReference type="Proteomes" id="UP001300763">
    <property type="component" value="Unassembled WGS sequence"/>
</dbReference>
<keyword evidence="1" id="KW-0472">Membrane</keyword>
<proteinExistence type="predicted"/>
<name>A0ABT5SVB0_9PSEU</name>
<feature type="transmembrane region" description="Helical" evidence="1">
    <location>
        <begin position="41"/>
        <end position="58"/>
    </location>
</feature>
<evidence type="ECO:0000313" key="2">
    <source>
        <dbReference type="EMBL" id="MDD7966788.1"/>
    </source>
</evidence>
<evidence type="ECO:0000313" key="3">
    <source>
        <dbReference type="Proteomes" id="UP001300763"/>
    </source>
</evidence>
<sequence>MIAAWLFIDVLLAGVLAARVRWLMRRRLASTEARPGDRRRAAVLLGLAGLATCAPVLAVTPAAPLVAVALLVAPGAALVAFRPGADLLDDVVVGVGISVAVLVLGGVTMLALGTWNAEMFLGVLAFVAVPALVWRGAALLLTGPGTADRSGATA</sequence>
<organism evidence="2 3">
    <name type="scientific">Actinomycetospora lemnae</name>
    <dbReference type="NCBI Taxonomy" id="3019891"/>
    <lineage>
        <taxon>Bacteria</taxon>
        <taxon>Bacillati</taxon>
        <taxon>Actinomycetota</taxon>
        <taxon>Actinomycetes</taxon>
        <taxon>Pseudonocardiales</taxon>
        <taxon>Pseudonocardiaceae</taxon>
        <taxon>Actinomycetospora</taxon>
    </lineage>
</organism>
<keyword evidence="1" id="KW-1133">Transmembrane helix</keyword>
<dbReference type="RefSeq" id="WP_274201319.1">
    <property type="nucleotide sequence ID" value="NZ_JAQZAO010000006.1"/>
</dbReference>
<feature type="transmembrane region" description="Helical" evidence="1">
    <location>
        <begin position="91"/>
        <end position="112"/>
    </location>
</feature>
<gene>
    <name evidence="2" type="ORF">PGB27_15745</name>
</gene>
<keyword evidence="3" id="KW-1185">Reference proteome</keyword>
<evidence type="ECO:0000256" key="1">
    <source>
        <dbReference type="SAM" id="Phobius"/>
    </source>
</evidence>
<reference evidence="2 3" key="1">
    <citation type="submission" date="2023-02" db="EMBL/GenBank/DDBJ databases">
        <title>Genome sequencing required for Actinomycetospora new species description.</title>
        <authorList>
            <person name="Saimee Y."/>
            <person name="Duangmal K."/>
        </authorList>
    </citation>
    <scope>NUCLEOTIDE SEQUENCE [LARGE SCALE GENOMIC DNA]</scope>
    <source>
        <strain evidence="2 3">DW7H6</strain>
    </source>
</reference>
<comment type="caution">
    <text evidence="2">The sequence shown here is derived from an EMBL/GenBank/DDBJ whole genome shotgun (WGS) entry which is preliminary data.</text>
</comment>
<protein>
    <submittedName>
        <fullName evidence="2">Uncharacterized protein</fullName>
    </submittedName>
</protein>
<feature type="transmembrane region" description="Helical" evidence="1">
    <location>
        <begin position="119"/>
        <end position="141"/>
    </location>
</feature>
<dbReference type="EMBL" id="JAQZAO010000006">
    <property type="protein sequence ID" value="MDD7966788.1"/>
    <property type="molecule type" value="Genomic_DNA"/>
</dbReference>